<dbReference type="SUPFAM" id="SSF50800">
    <property type="entry name" value="PK beta-barrel domain-like"/>
    <property type="match status" value="1"/>
</dbReference>
<reference evidence="3" key="1">
    <citation type="journal article" date="2017" name="Genome Biol. Evol.">
        <title>Comparative Genomic Analysis Identifies a Campylobacter Clade Deficient in Selenium Metabolism.</title>
        <authorList>
            <person name="Miller W.G."/>
            <person name="Yee E."/>
            <person name="Lopes B.S."/>
            <person name="Chapman M.H."/>
            <person name="Huynh S."/>
            <person name="Bono J.L."/>
            <person name="Parker C.T."/>
            <person name="Strachan N.J.C."/>
            <person name="Forbes K.J."/>
        </authorList>
    </citation>
    <scope>NUCLEOTIDE SEQUENCE [LARGE SCALE GENOMIC DNA]</scope>
    <source>
        <strain evidence="3">NCTC 13004</strain>
    </source>
</reference>
<dbReference type="InterPro" id="IPR052353">
    <property type="entry name" value="Benzoxazolinone_Detox_Enz"/>
</dbReference>
<dbReference type="AlphaFoldDB" id="A0A1X9SNY2"/>
<dbReference type="Pfam" id="PF03473">
    <property type="entry name" value="MOSC"/>
    <property type="match status" value="1"/>
</dbReference>
<dbReference type="Gene3D" id="2.40.33.20">
    <property type="entry name" value="PK beta-barrel domain-like"/>
    <property type="match status" value="1"/>
</dbReference>
<feature type="domain" description="MOSC" evidence="1">
    <location>
        <begin position="19"/>
        <end position="157"/>
    </location>
</feature>
<sequence>MAVVKSVNIGIIKDYGEFSSAMDKHSVSSIICDFNGVKDDNLSDTKHHGGVDKAVFANAFSNYKIFNKFANRSLNPGQMGENLTILDIDEKSVYIGDIHRIGSAILEVSQPRKPCAKLNKIIAPKISKFIFENGLSGWYYRVLKPGIITSGDKIEIISQNQNNLSIMELNMLFYAPKEHLNLIPKLQSTNIQNSWKDTITARLKGAYDDSYMYKI</sequence>
<evidence type="ECO:0000259" key="1">
    <source>
        <dbReference type="PROSITE" id="PS51340"/>
    </source>
</evidence>
<gene>
    <name evidence="2" type="ORF">CLAN_1259</name>
</gene>
<dbReference type="GO" id="GO:0030151">
    <property type="term" value="F:molybdenum ion binding"/>
    <property type="evidence" value="ECO:0007669"/>
    <property type="project" value="InterPro"/>
</dbReference>
<proteinExistence type="predicted"/>
<reference evidence="3" key="2">
    <citation type="journal article" date="2017" name="Genome Biol. Evol.">
        <title>Comparative genomic analysis identifies a Campylobacter clade deficient in selenium metabolism.</title>
        <authorList>
            <person name="Miller W.G."/>
            <person name="Yee E."/>
            <person name="Lopes B.S."/>
            <person name="Chapman M.H."/>
            <person name="Huynh S."/>
            <person name="Bono J.L."/>
            <person name="Parker C.T."/>
            <person name="Strachan N.J.C."/>
            <person name="Forbes K.J."/>
        </authorList>
    </citation>
    <scope>NUCLEOTIDE SEQUENCE [LARGE SCALE GENOMIC DNA]</scope>
    <source>
        <strain evidence="3">NCTC 13004</strain>
    </source>
</reference>
<dbReference type="GO" id="GO:0003824">
    <property type="term" value="F:catalytic activity"/>
    <property type="evidence" value="ECO:0007669"/>
    <property type="project" value="InterPro"/>
</dbReference>
<protein>
    <recommendedName>
        <fullName evidence="1">MOSC domain-containing protein</fullName>
    </recommendedName>
</protein>
<organism evidence="2 3">
    <name type="scientific">Campylobacter lanienae NCTC 13004</name>
    <dbReference type="NCBI Taxonomy" id="1031753"/>
    <lineage>
        <taxon>Bacteria</taxon>
        <taxon>Pseudomonadati</taxon>
        <taxon>Campylobacterota</taxon>
        <taxon>Epsilonproteobacteria</taxon>
        <taxon>Campylobacterales</taxon>
        <taxon>Campylobacteraceae</taxon>
        <taxon>Campylobacter</taxon>
    </lineage>
</organism>
<accession>A0A1X9SNY2</accession>
<dbReference type="PANTHER" id="PTHR30212">
    <property type="entry name" value="PROTEIN YIIM"/>
    <property type="match status" value="1"/>
</dbReference>
<dbReference type="Proteomes" id="UP000202031">
    <property type="component" value="Chromosome"/>
</dbReference>
<dbReference type="EMBL" id="CP015578">
    <property type="protein sequence ID" value="ARQ97983.1"/>
    <property type="molecule type" value="Genomic_DNA"/>
</dbReference>
<dbReference type="InterPro" id="IPR005302">
    <property type="entry name" value="MoCF_Sase_C"/>
</dbReference>
<dbReference type="InterPro" id="IPR011037">
    <property type="entry name" value="Pyrv_Knase-like_insert_dom_sf"/>
</dbReference>
<evidence type="ECO:0000313" key="3">
    <source>
        <dbReference type="Proteomes" id="UP000202031"/>
    </source>
</evidence>
<evidence type="ECO:0000313" key="2">
    <source>
        <dbReference type="EMBL" id="ARQ97983.1"/>
    </source>
</evidence>
<name>A0A1X9SNY2_9BACT</name>
<dbReference type="KEGG" id="clx:CLAN_1259"/>
<dbReference type="PANTHER" id="PTHR30212:SF2">
    <property type="entry name" value="PROTEIN YIIM"/>
    <property type="match status" value="1"/>
</dbReference>
<dbReference type="RefSeq" id="WP_100590852.1">
    <property type="nucleotide sequence ID" value="NZ_CP015578.1"/>
</dbReference>
<dbReference type="PROSITE" id="PS51340">
    <property type="entry name" value="MOSC"/>
    <property type="match status" value="1"/>
</dbReference>
<dbReference type="GO" id="GO:0030170">
    <property type="term" value="F:pyridoxal phosphate binding"/>
    <property type="evidence" value="ECO:0007669"/>
    <property type="project" value="InterPro"/>
</dbReference>
<dbReference type="GeneID" id="46921727"/>